<dbReference type="SUPFAM" id="SSF57667">
    <property type="entry name" value="beta-beta-alpha zinc fingers"/>
    <property type="match status" value="1"/>
</dbReference>
<evidence type="ECO:0000256" key="5">
    <source>
        <dbReference type="SAM" id="Phobius"/>
    </source>
</evidence>
<reference evidence="7" key="2">
    <citation type="submission" date="2014-03" db="EMBL/GenBank/DDBJ databases">
        <authorList>
            <person name="Genoscope - CEA"/>
        </authorList>
    </citation>
    <scope>NUCLEOTIDE SEQUENCE</scope>
</reference>
<keyword evidence="10" id="KW-1185">Reference proteome</keyword>
<reference evidence="8" key="4">
    <citation type="submission" date="2025-05" db="UniProtKB">
        <authorList>
            <consortium name="Ensembl"/>
        </authorList>
    </citation>
    <scope>IDENTIFICATION</scope>
</reference>
<keyword evidence="2" id="KW-0863">Zinc-finger</keyword>
<feature type="transmembrane region" description="Helical" evidence="5">
    <location>
        <begin position="187"/>
        <end position="205"/>
    </location>
</feature>
<dbReference type="PANTHER" id="PTHR21402">
    <property type="entry name" value="GAMETOCYTE SPECIFIC FACTOR 1-RELATED"/>
    <property type="match status" value="1"/>
</dbReference>
<evidence type="ECO:0000313" key="8">
    <source>
        <dbReference type="Ensembl" id="ENSOMYP00000043737.1"/>
    </source>
</evidence>
<keyword evidence="3" id="KW-0862">Zinc</keyword>
<feature type="compositionally biased region" description="Acidic residues" evidence="4">
    <location>
        <begin position="27"/>
        <end position="36"/>
    </location>
</feature>
<feature type="region of interest" description="Disordered" evidence="4">
    <location>
        <begin position="1"/>
        <end position="36"/>
    </location>
</feature>
<dbReference type="Proteomes" id="UP000193380">
    <property type="component" value="Unassembled WGS sequence"/>
</dbReference>
<accession>A0A060WEK5</accession>
<dbReference type="PANTHER" id="PTHR21402:SF5">
    <property type="entry name" value="GAMETOCYTE SPECIFIC FACTOR 1"/>
    <property type="match status" value="1"/>
</dbReference>
<evidence type="ECO:0000313" key="10">
    <source>
        <dbReference type="Proteomes" id="UP000694395"/>
    </source>
</evidence>
<dbReference type="InterPro" id="IPR022776">
    <property type="entry name" value="TRM13/UPF0224_CHHC_Znf_dom"/>
</dbReference>
<feature type="transmembrane region" description="Helical" evidence="5">
    <location>
        <begin position="217"/>
        <end position="236"/>
    </location>
</feature>
<sequence length="244" mass="27664">MSTIRFGSTCSPSKTTLAETLPRWNDEEGEKADPEDACDPNKLLQCPYDKNHQIRACRFPYHLIKCSKNHPKLASELKTCPFNARHLMPKHELSHHIANCVDRISVNAEDLGSAEVQSKWQVPVSTWTNTNCDEDWDKEADISSVPFVWGVSTNLISQNRTEPCTTNNLTPGLRAPRTLPWKMCKSCLICFMLQHSVFLMVWSHAVFSCCTVSLKSLWSGVHLSLLGSLYFSLFLFRTDKGQNE</sequence>
<evidence type="ECO:0000256" key="3">
    <source>
        <dbReference type="ARBA" id="ARBA00022833"/>
    </source>
</evidence>
<keyword evidence="5" id="KW-0472">Membrane</keyword>
<name>A0A060WEK5_ONCMY</name>
<dbReference type="PROSITE" id="PS51800">
    <property type="entry name" value="ZF_CHHC_U11_48K"/>
    <property type="match status" value="2"/>
</dbReference>
<dbReference type="EMBL" id="FR904515">
    <property type="protein sequence ID" value="CDQ65703.1"/>
    <property type="molecule type" value="Genomic_DNA"/>
</dbReference>
<evidence type="ECO:0000313" key="7">
    <source>
        <dbReference type="EMBL" id="CDQ65703.1"/>
    </source>
</evidence>
<dbReference type="Proteomes" id="UP000694395">
    <property type="component" value="Chromosome 9"/>
</dbReference>
<feature type="compositionally biased region" description="Polar residues" evidence="4">
    <location>
        <begin position="1"/>
        <end position="18"/>
    </location>
</feature>
<evidence type="ECO:0000313" key="9">
    <source>
        <dbReference type="Proteomes" id="UP000193380"/>
    </source>
</evidence>
<reference evidence="8 10" key="3">
    <citation type="submission" date="2020-07" db="EMBL/GenBank/DDBJ databases">
        <title>A long reads based de novo assembly of the rainbow trout Arlee double haploid line genome.</title>
        <authorList>
            <person name="Gao G."/>
            <person name="Palti Y."/>
        </authorList>
    </citation>
    <scope>NUCLEOTIDE SEQUENCE [LARGE SCALE GENOMIC DNA]</scope>
</reference>
<keyword evidence="1" id="KW-0479">Metal-binding</keyword>
<keyword evidence="5" id="KW-1133">Transmembrane helix</keyword>
<dbReference type="AlphaFoldDB" id="A0A060WEK5"/>
<feature type="domain" description="CHHC U11-48K-type" evidence="6">
    <location>
        <begin position="43"/>
        <end position="70"/>
    </location>
</feature>
<feature type="domain" description="CHHC U11-48K-type" evidence="6">
    <location>
        <begin position="77"/>
        <end position="104"/>
    </location>
</feature>
<dbReference type="STRING" id="8022.A0A060WEK5"/>
<protein>
    <recommendedName>
        <fullName evidence="6">CHHC U11-48K-type domain-containing protein</fullName>
    </recommendedName>
</protein>
<dbReference type="PaxDb" id="8022-A0A060WEK5"/>
<dbReference type="Ensembl" id="ENSOMYT00000047657.2">
    <property type="protein sequence ID" value="ENSOMYP00000043737.1"/>
    <property type="gene ID" value="ENSOMYG00000020119.2"/>
</dbReference>
<dbReference type="GO" id="GO:0008270">
    <property type="term" value="F:zinc ion binding"/>
    <property type="evidence" value="ECO:0007669"/>
    <property type="project" value="UniProtKB-KW"/>
</dbReference>
<evidence type="ECO:0000259" key="6">
    <source>
        <dbReference type="PROSITE" id="PS51800"/>
    </source>
</evidence>
<keyword evidence="5" id="KW-0812">Transmembrane</keyword>
<dbReference type="Pfam" id="PF05253">
    <property type="entry name" value="zf-U11-48K"/>
    <property type="match status" value="2"/>
</dbReference>
<evidence type="ECO:0000256" key="1">
    <source>
        <dbReference type="ARBA" id="ARBA00022723"/>
    </source>
</evidence>
<evidence type="ECO:0000256" key="2">
    <source>
        <dbReference type="ARBA" id="ARBA00022771"/>
    </source>
</evidence>
<gene>
    <name evidence="8" type="primary">zgc:56699</name>
    <name evidence="7" type="ORF">GSONMT00073753001</name>
</gene>
<dbReference type="GeneTree" id="ENSGT00940000164745"/>
<proteinExistence type="predicted"/>
<dbReference type="InterPro" id="IPR036236">
    <property type="entry name" value="Znf_C2H2_sf"/>
</dbReference>
<evidence type="ECO:0000256" key="4">
    <source>
        <dbReference type="SAM" id="MobiDB-lite"/>
    </source>
</evidence>
<organism evidence="7 9">
    <name type="scientific">Oncorhynchus mykiss</name>
    <name type="common">Rainbow trout</name>
    <name type="synonym">Salmo gairdneri</name>
    <dbReference type="NCBI Taxonomy" id="8022"/>
    <lineage>
        <taxon>Eukaryota</taxon>
        <taxon>Metazoa</taxon>
        <taxon>Chordata</taxon>
        <taxon>Craniata</taxon>
        <taxon>Vertebrata</taxon>
        <taxon>Euteleostomi</taxon>
        <taxon>Actinopterygii</taxon>
        <taxon>Neopterygii</taxon>
        <taxon>Teleostei</taxon>
        <taxon>Protacanthopterygii</taxon>
        <taxon>Salmoniformes</taxon>
        <taxon>Salmonidae</taxon>
        <taxon>Salmoninae</taxon>
        <taxon>Oncorhynchus</taxon>
    </lineage>
</organism>
<reference evidence="7" key="1">
    <citation type="journal article" date="2014" name="Nat. Commun.">
        <title>The rainbow trout genome provides novel insights into evolution after whole-genome duplication in vertebrates.</title>
        <authorList>
            <person name="Berthelot C."/>
            <person name="Brunet F."/>
            <person name="Chalopin D."/>
            <person name="Juanchich A."/>
            <person name="Bernard M."/>
            <person name="Noel B."/>
            <person name="Bento P."/>
            <person name="Da Silva C."/>
            <person name="Labadie K."/>
            <person name="Alberti A."/>
            <person name="Aury J.M."/>
            <person name="Louis A."/>
            <person name="Dehais P."/>
            <person name="Bardou P."/>
            <person name="Montfort J."/>
            <person name="Klopp C."/>
            <person name="Cabau C."/>
            <person name="Gaspin C."/>
            <person name="Thorgaard G.H."/>
            <person name="Boussaha M."/>
            <person name="Quillet E."/>
            <person name="Guyomard R."/>
            <person name="Galiana D."/>
            <person name="Bobe J."/>
            <person name="Volff J.N."/>
            <person name="Genet C."/>
            <person name="Wincker P."/>
            <person name="Jaillon O."/>
            <person name="Roest Crollius H."/>
            <person name="Guiguen Y."/>
        </authorList>
    </citation>
    <scope>NUCLEOTIDE SEQUENCE [LARGE SCALE GENOMIC DNA]</scope>
</reference>
<dbReference type="InterPro" id="IPR051591">
    <property type="entry name" value="UPF0224_FAM112_RNA_Proc"/>
</dbReference>